<evidence type="ECO:0000256" key="1">
    <source>
        <dbReference type="SAM" id="Phobius"/>
    </source>
</evidence>
<name>A0AAN1QEW5_AERVE</name>
<dbReference type="AlphaFoldDB" id="A0AAN1QEW5"/>
<accession>A0AAN1QEW5</accession>
<keyword evidence="1" id="KW-0472">Membrane</keyword>
<reference evidence="2 3" key="1">
    <citation type="submission" date="2018-11" db="EMBL/GenBank/DDBJ databases">
        <title>Complete genome sequence of multidrug-resistant Aeromonas veronii strain MS-18-37.</title>
        <authorList>
            <person name="Abdelhamed H."/>
            <person name="Lawrence M."/>
            <person name="Waldbieser G."/>
        </authorList>
    </citation>
    <scope>NUCLEOTIDE SEQUENCE [LARGE SCALE GENOMIC DNA]</scope>
    <source>
        <strain evidence="2 3">MS-18-37</strain>
    </source>
</reference>
<protein>
    <submittedName>
        <fullName evidence="2">Uncharacterized protein</fullName>
    </submittedName>
</protein>
<sequence length="75" mass="8938">MRPPSGGLLHFCVYIAGRMLISVDTDCRSWHFVLSCFGHLNIYMFLWLNNKRLHRMKLDDLQRFDAKPQINKTNR</sequence>
<gene>
    <name evidence="2" type="ORF">EFI48_13735</name>
</gene>
<keyword evidence="1" id="KW-0812">Transmembrane</keyword>
<organism evidence="2 3">
    <name type="scientific">Aeromonas veronii</name>
    <dbReference type="NCBI Taxonomy" id="654"/>
    <lineage>
        <taxon>Bacteria</taxon>
        <taxon>Pseudomonadati</taxon>
        <taxon>Pseudomonadota</taxon>
        <taxon>Gammaproteobacteria</taxon>
        <taxon>Aeromonadales</taxon>
        <taxon>Aeromonadaceae</taxon>
        <taxon>Aeromonas</taxon>
    </lineage>
</organism>
<dbReference type="Proteomes" id="UP000267614">
    <property type="component" value="Chromosome"/>
</dbReference>
<evidence type="ECO:0000313" key="3">
    <source>
        <dbReference type="Proteomes" id="UP000267614"/>
    </source>
</evidence>
<feature type="transmembrane region" description="Helical" evidence="1">
    <location>
        <begin position="29"/>
        <end position="48"/>
    </location>
</feature>
<dbReference type="EMBL" id="CP033604">
    <property type="protein sequence ID" value="AYV37771.1"/>
    <property type="molecule type" value="Genomic_DNA"/>
</dbReference>
<evidence type="ECO:0000313" key="2">
    <source>
        <dbReference type="EMBL" id="AYV37771.1"/>
    </source>
</evidence>
<keyword evidence="1" id="KW-1133">Transmembrane helix</keyword>
<proteinExistence type="predicted"/>